<dbReference type="AlphaFoldDB" id="A0A0A9CKN1"/>
<feature type="region of interest" description="Disordered" evidence="1">
    <location>
        <begin position="1"/>
        <end position="31"/>
    </location>
</feature>
<name>A0A0A9CKN1_ARUDO</name>
<feature type="compositionally biased region" description="Basic and acidic residues" evidence="1">
    <location>
        <begin position="1"/>
        <end position="11"/>
    </location>
</feature>
<sequence length="31" mass="3435">MRNASDKDVRFRSAVTTTARGRVPPPKDAHP</sequence>
<protein>
    <submittedName>
        <fullName evidence="2">Uncharacterized protein</fullName>
    </submittedName>
</protein>
<proteinExistence type="predicted"/>
<reference evidence="2" key="2">
    <citation type="journal article" date="2015" name="Data Brief">
        <title>Shoot transcriptome of the giant reed, Arundo donax.</title>
        <authorList>
            <person name="Barrero R.A."/>
            <person name="Guerrero F.D."/>
            <person name="Moolhuijzen P."/>
            <person name="Goolsby J.A."/>
            <person name="Tidwell J."/>
            <person name="Bellgard S.E."/>
            <person name="Bellgard M.I."/>
        </authorList>
    </citation>
    <scope>NUCLEOTIDE SEQUENCE</scope>
    <source>
        <tissue evidence="2">Shoot tissue taken approximately 20 cm above the soil surface</tissue>
    </source>
</reference>
<dbReference type="EMBL" id="GBRH01225828">
    <property type="protein sequence ID" value="JAD72067.1"/>
    <property type="molecule type" value="Transcribed_RNA"/>
</dbReference>
<evidence type="ECO:0000256" key="1">
    <source>
        <dbReference type="SAM" id="MobiDB-lite"/>
    </source>
</evidence>
<organism evidence="2">
    <name type="scientific">Arundo donax</name>
    <name type="common">Giant reed</name>
    <name type="synonym">Donax arundinaceus</name>
    <dbReference type="NCBI Taxonomy" id="35708"/>
    <lineage>
        <taxon>Eukaryota</taxon>
        <taxon>Viridiplantae</taxon>
        <taxon>Streptophyta</taxon>
        <taxon>Embryophyta</taxon>
        <taxon>Tracheophyta</taxon>
        <taxon>Spermatophyta</taxon>
        <taxon>Magnoliopsida</taxon>
        <taxon>Liliopsida</taxon>
        <taxon>Poales</taxon>
        <taxon>Poaceae</taxon>
        <taxon>PACMAD clade</taxon>
        <taxon>Arundinoideae</taxon>
        <taxon>Arundineae</taxon>
        <taxon>Arundo</taxon>
    </lineage>
</organism>
<evidence type="ECO:0000313" key="2">
    <source>
        <dbReference type="EMBL" id="JAD72067.1"/>
    </source>
</evidence>
<reference evidence="2" key="1">
    <citation type="submission" date="2014-09" db="EMBL/GenBank/DDBJ databases">
        <authorList>
            <person name="Magalhaes I.L.F."/>
            <person name="Oliveira U."/>
            <person name="Santos F.R."/>
            <person name="Vidigal T.H.D.A."/>
            <person name="Brescovit A.D."/>
            <person name="Santos A.J."/>
        </authorList>
    </citation>
    <scope>NUCLEOTIDE SEQUENCE</scope>
    <source>
        <tissue evidence="2">Shoot tissue taken approximately 20 cm above the soil surface</tissue>
    </source>
</reference>
<accession>A0A0A9CKN1</accession>